<name>A0A975JFS0_9RHOB</name>
<dbReference type="Proteomes" id="UP000683291">
    <property type="component" value="Chromosome 1"/>
</dbReference>
<dbReference type="InterPro" id="IPR007481">
    <property type="entry name" value="SspB"/>
</dbReference>
<organism evidence="2 3">
    <name type="scientific">Sulfitobacter albidus</name>
    <dbReference type="NCBI Taxonomy" id="2829501"/>
    <lineage>
        <taxon>Bacteria</taxon>
        <taxon>Pseudomonadati</taxon>
        <taxon>Pseudomonadota</taxon>
        <taxon>Alphaproteobacteria</taxon>
        <taxon>Rhodobacterales</taxon>
        <taxon>Roseobacteraceae</taxon>
        <taxon>Sulfitobacter</taxon>
    </lineage>
</organism>
<dbReference type="Gene3D" id="2.30.30.220">
    <property type="entry name" value="SspB-like"/>
    <property type="match status" value="1"/>
</dbReference>
<proteinExistence type="predicted"/>
<gene>
    <name evidence="2" type="ORF">KDD17_07080</name>
</gene>
<accession>A0A975JFS0</accession>
<evidence type="ECO:0008006" key="4">
    <source>
        <dbReference type="Google" id="ProtNLM"/>
    </source>
</evidence>
<dbReference type="SUPFAM" id="SSF101738">
    <property type="entry name" value="SspB-like"/>
    <property type="match status" value="1"/>
</dbReference>
<evidence type="ECO:0000256" key="1">
    <source>
        <dbReference type="SAM" id="MobiDB-lite"/>
    </source>
</evidence>
<dbReference type="Pfam" id="PF04386">
    <property type="entry name" value="SspB"/>
    <property type="match status" value="1"/>
</dbReference>
<sequence>MSRTIDYGNLMHDAMRSLIRRVLLDVADNGLPGAHHFFITFDTSHPDAELADWLSDRYPGEMTVVMQHWYDNLEVGEDGFAITLNFGDAPEPLYIPYDAIRTFVDPSVEFGLRFEQQEEDAADTASRKVQDLPQTEAEELEVEEAPEKAAEIVSLDSFRKT</sequence>
<dbReference type="RefSeq" id="WP_212705900.1">
    <property type="nucleotide sequence ID" value="NZ_CP073581.1"/>
</dbReference>
<evidence type="ECO:0000313" key="2">
    <source>
        <dbReference type="EMBL" id="QUJ77707.1"/>
    </source>
</evidence>
<feature type="region of interest" description="Disordered" evidence="1">
    <location>
        <begin position="117"/>
        <end position="148"/>
    </location>
</feature>
<dbReference type="AlphaFoldDB" id="A0A975JFS0"/>
<evidence type="ECO:0000313" key="3">
    <source>
        <dbReference type="Proteomes" id="UP000683291"/>
    </source>
</evidence>
<dbReference type="EMBL" id="CP073581">
    <property type="protein sequence ID" value="QUJ77707.1"/>
    <property type="molecule type" value="Genomic_DNA"/>
</dbReference>
<dbReference type="InterPro" id="IPR036760">
    <property type="entry name" value="SspB-like_sf"/>
</dbReference>
<protein>
    <recommendedName>
        <fullName evidence="4">Stringent starvation protein B</fullName>
    </recommendedName>
</protein>
<dbReference type="KEGG" id="sual:KDD17_07080"/>
<reference evidence="2" key="1">
    <citation type="submission" date="2021-04" db="EMBL/GenBank/DDBJ databases">
        <title>Complete genome sequence for Sulfitobacter sp. strain JK7-1.</title>
        <authorList>
            <person name="Park S.-J."/>
        </authorList>
    </citation>
    <scope>NUCLEOTIDE SEQUENCE</scope>
    <source>
        <strain evidence="2">JK7-1</strain>
    </source>
</reference>
<keyword evidence="3" id="KW-1185">Reference proteome</keyword>